<dbReference type="NCBIfam" id="TIGR04228">
    <property type="entry name" value="isopep_sspB_C2"/>
    <property type="match status" value="1"/>
</dbReference>
<dbReference type="AlphaFoldDB" id="A0A5B8T3E0"/>
<dbReference type="KEGG" id="lpse:FGL85_07405"/>
<dbReference type="NCBIfam" id="TIGR03715">
    <property type="entry name" value="KxYKxGKxW"/>
    <property type="match status" value="1"/>
</dbReference>
<dbReference type="Pfam" id="PF17998">
    <property type="entry name" value="AgI_II_C2"/>
    <property type="match status" value="1"/>
</dbReference>
<keyword evidence="3" id="KW-1133">Transmembrane helix</keyword>
<protein>
    <recommendedName>
        <fullName evidence="8">Gram-positive cocci surface proteins LPxTG domain-containing protein</fullName>
    </recommendedName>
</protein>
<dbReference type="InterPro" id="IPR026345">
    <property type="entry name" value="Adh_isopep-form_adh_dom"/>
</dbReference>
<evidence type="ECO:0008006" key="8">
    <source>
        <dbReference type="Google" id="ProtNLM"/>
    </source>
</evidence>
<organism evidence="6 7">
    <name type="scientific">Leuconostoc pseudomesenteroides</name>
    <dbReference type="NCBI Taxonomy" id="33968"/>
    <lineage>
        <taxon>Bacteria</taxon>
        <taxon>Bacillati</taxon>
        <taxon>Bacillota</taxon>
        <taxon>Bacilli</taxon>
        <taxon>Lactobacillales</taxon>
        <taxon>Lactobacillaceae</taxon>
        <taxon>Leuconostoc</taxon>
    </lineage>
</organism>
<dbReference type="Pfam" id="PF18652">
    <property type="entry name" value="Adhesin_P1_N"/>
    <property type="match status" value="1"/>
</dbReference>
<evidence type="ECO:0000313" key="6">
    <source>
        <dbReference type="EMBL" id="QEA42345.1"/>
    </source>
</evidence>
<feature type="domain" description="Adhesin isopeptide-forming adherence" evidence="4">
    <location>
        <begin position="785"/>
        <end position="953"/>
    </location>
</feature>
<reference evidence="6 7" key="1">
    <citation type="submission" date="2019-06" db="EMBL/GenBank/DDBJ databases">
        <title>Genome analyses of bacteria isolated from kimchi.</title>
        <authorList>
            <person name="Lee S."/>
            <person name="Ahn S."/>
            <person name="Roh S."/>
        </authorList>
    </citation>
    <scope>NUCLEOTIDE SEQUENCE [LARGE SCALE GENOMIC DNA]</scope>
    <source>
        <strain evidence="6 7">CBA3630</strain>
    </source>
</reference>
<evidence type="ECO:0000256" key="3">
    <source>
        <dbReference type="SAM" id="Phobius"/>
    </source>
</evidence>
<dbReference type="InterPro" id="IPR041324">
    <property type="entry name" value="AgI/II_N"/>
</dbReference>
<feature type="compositionally biased region" description="Low complexity" evidence="2">
    <location>
        <begin position="1196"/>
        <end position="1206"/>
    </location>
</feature>
<keyword evidence="3" id="KW-0812">Transmembrane</keyword>
<feature type="transmembrane region" description="Helical" evidence="3">
    <location>
        <begin position="1235"/>
        <end position="1254"/>
    </location>
</feature>
<dbReference type="Gene3D" id="2.60.40.740">
    <property type="match status" value="3"/>
</dbReference>
<name>A0A5B8T3E0_LEUPS</name>
<evidence type="ECO:0000313" key="7">
    <source>
        <dbReference type="Proteomes" id="UP000321296"/>
    </source>
</evidence>
<proteinExistence type="predicted"/>
<feature type="domain" description="Antigen I/II N-terminal" evidence="5">
    <location>
        <begin position="92"/>
        <end position="182"/>
    </location>
</feature>
<feature type="region of interest" description="Disordered" evidence="2">
    <location>
        <begin position="1166"/>
        <end position="1212"/>
    </location>
</feature>
<dbReference type="Proteomes" id="UP000321296">
    <property type="component" value="Chromosome"/>
</dbReference>
<evidence type="ECO:0000256" key="2">
    <source>
        <dbReference type="SAM" id="MobiDB-lite"/>
    </source>
</evidence>
<dbReference type="InterPro" id="IPR022263">
    <property type="entry name" value="KxYKxGKxW"/>
</dbReference>
<sequence length="1262" mass="134932">MFLRKENKMTKTINQVEVGNNLRAIQRYKMYKANGHWVVGSQIGHKAGKAVAVTTITVGAIATFGIRQASADTTAATPTMAAPTLPTPTAPAKSANTGLNVEVPHTNVDSAAVAASEAGVKVASSAATTQTVAESASPATQQSIATDYNNQTKAIDKVTETQIANTTAYDKEKAAISTAQTAGDASLNQATDSLNSAASSAKNAGVVVTTAPVQEKKPAYQEPSNKDADSVIASNQANIDAYNVTVRDAVAAENANTKAVKEAQATQEANTKAYNDAVAATKSASTKGQDELATSNKTVADIEKAIKAASDQNSVTINAQVIKPKYEIILATDDAATIAKKSADNLKLYDDAIASAKAATQQAVSAAQEQLSNYQKEVADYNQPRSGDIKGATLDNNGWLGYYTPDFSADLHWEWDPATNTVKVTVSNVKYNPRLDRVTNGGNGFIDAVTLQQGNGGGDFSHADVTGQGVTGHDGHLGTDTVNTTESLLSTIKSHSANTLIFAADKQNATQATAQTGIANTSFTVSANPDGSFTLATFGRRGMAYTASGNADPGNDWEFNQKIVIPGIPQPNHISVDLPSYAVELTPPVTHPNATKVNVETFKVAVLPPAIKPADLSVTYQLHDLIVQPQGQKDDDINQDQVSDSGKLIDKNDTIIYSLKNDNLPANRTDNVKTYTITDQLDKNVHITQSEAQAGLNKQGLSDLYTVTVSGGNEQGGQLVTYTGTDKLLAQMNQDKTKEFKVSTIAMPAHVTNDNVTIDNKFTTTINDYHVDSNVVPNKTPNPKPTKEDLNLNGVNIDNKTVLPGTTNIYQLTWDLSSYKAITASDDQVKKGFFYIDDDPEEAVIPNLDKTTLTANGQAIKGVSIHLYQSITAAPQWFQDAMKAYHISPKGEFVAYLADDPEQFYKDYVETGENIVITQPMTVKDTFQGTYQNTAYQFDFVNGYATDTVYNNVPPMKATKSVDDLDGKDINHGNVNVGDIFKYVLHSPVIPATQDGLGEPLYDISGYDALNPTYDEYTGQYRFLNTAELSLKTAPSSSSQTALWNELKNTAIDDKVPVGTDLSKYISVTYGNYTLKQADTFVHDVTDINGKVYKAGEEVPAGSTIKDVFSWAFTQDFLDQLEPTSAMSYDVEIQAKRMAPTDGLENQATFGMNNVHYHTDKVVTKSIKPDVPKAPKTTIPNQPQTPGTPAQPNIPAAPQKLAAPAPTELDTPAPETVVKTATVLPQTRADQQDSGALLAAGVALGALSLALGLAGTQRKQKA</sequence>
<evidence type="ECO:0000259" key="4">
    <source>
        <dbReference type="Pfam" id="PF17998"/>
    </source>
</evidence>
<dbReference type="EMBL" id="CP042383">
    <property type="protein sequence ID" value="QEA42345.1"/>
    <property type="molecule type" value="Genomic_DNA"/>
</dbReference>
<keyword evidence="3" id="KW-0472">Membrane</keyword>
<feature type="compositionally biased region" description="Polar residues" evidence="2">
    <location>
        <begin position="1178"/>
        <end position="1191"/>
    </location>
</feature>
<gene>
    <name evidence="6" type="ORF">FGL85_07405</name>
</gene>
<accession>A0A5B8T3E0</accession>
<evidence type="ECO:0000256" key="1">
    <source>
        <dbReference type="ARBA" id="ARBA00022729"/>
    </source>
</evidence>
<keyword evidence="1" id="KW-0732">Signal</keyword>
<evidence type="ECO:0000259" key="5">
    <source>
        <dbReference type="Pfam" id="PF18652"/>
    </source>
</evidence>